<evidence type="ECO:0000256" key="1">
    <source>
        <dbReference type="SAM" id="MobiDB-lite"/>
    </source>
</evidence>
<sequence>SNLSLRIQRIAATVDIDKKLETEIALKLSEMFGSDCNESVQFESESIERYVDDDDDDDDDDERELGNEIESESIERWDEKESTCIQKNQQDSDLNEKCSCSYDCLMGKNFFF</sequence>
<comment type="caution">
    <text evidence="2">The sequence shown here is derived from an EMBL/GenBank/DDBJ whole genome shotgun (WGS) entry which is preliminary data.</text>
</comment>
<accession>A0A392RAY2</accession>
<dbReference type="EMBL" id="LXQA010200703">
    <property type="protein sequence ID" value="MCI33006.1"/>
    <property type="molecule type" value="Genomic_DNA"/>
</dbReference>
<reference evidence="2 3" key="1">
    <citation type="journal article" date="2018" name="Front. Plant Sci.">
        <title>Red Clover (Trifolium pratense) and Zigzag Clover (T. medium) - A Picture of Genomic Similarities and Differences.</title>
        <authorList>
            <person name="Dluhosova J."/>
            <person name="Istvanek J."/>
            <person name="Nedelnik J."/>
            <person name="Repkova J."/>
        </authorList>
    </citation>
    <scope>NUCLEOTIDE SEQUENCE [LARGE SCALE GENOMIC DNA]</scope>
    <source>
        <strain evidence="3">cv. 10/8</strain>
        <tissue evidence="2">Leaf</tissue>
    </source>
</reference>
<feature type="compositionally biased region" description="Basic and acidic residues" evidence="1">
    <location>
        <begin position="73"/>
        <end position="82"/>
    </location>
</feature>
<protein>
    <submittedName>
        <fullName evidence="2">Putative disease resistance protein (TIR-NBS-LRR class)</fullName>
    </submittedName>
</protein>
<feature type="non-terminal residue" evidence="2">
    <location>
        <position position="1"/>
    </location>
</feature>
<name>A0A392RAY2_9FABA</name>
<keyword evidence="3" id="KW-1185">Reference proteome</keyword>
<dbReference type="Proteomes" id="UP000265520">
    <property type="component" value="Unassembled WGS sequence"/>
</dbReference>
<feature type="compositionally biased region" description="Acidic residues" evidence="1">
    <location>
        <begin position="51"/>
        <end position="72"/>
    </location>
</feature>
<evidence type="ECO:0000313" key="3">
    <source>
        <dbReference type="Proteomes" id="UP000265520"/>
    </source>
</evidence>
<feature type="region of interest" description="Disordered" evidence="1">
    <location>
        <begin position="43"/>
        <end position="91"/>
    </location>
</feature>
<evidence type="ECO:0000313" key="2">
    <source>
        <dbReference type="EMBL" id="MCI33006.1"/>
    </source>
</evidence>
<proteinExistence type="predicted"/>
<dbReference type="AlphaFoldDB" id="A0A392RAY2"/>
<organism evidence="2 3">
    <name type="scientific">Trifolium medium</name>
    <dbReference type="NCBI Taxonomy" id="97028"/>
    <lineage>
        <taxon>Eukaryota</taxon>
        <taxon>Viridiplantae</taxon>
        <taxon>Streptophyta</taxon>
        <taxon>Embryophyta</taxon>
        <taxon>Tracheophyta</taxon>
        <taxon>Spermatophyta</taxon>
        <taxon>Magnoliopsida</taxon>
        <taxon>eudicotyledons</taxon>
        <taxon>Gunneridae</taxon>
        <taxon>Pentapetalae</taxon>
        <taxon>rosids</taxon>
        <taxon>fabids</taxon>
        <taxon>Fabales</taxon>
        <taxon>Fabaceae</taxon>
        <taxon>Papilionoideae</taxon>
        <taxon>50 kb inversion clade</taxon>
        <taxon>NPAAA clade</taxon>
        <taxon>Hologalegina</taxon>
        <taxon>IRL clade</taxon>
        <taxon>Trifolieae</taxon>
        <taxon>Trifolium</taxon>
    </lineage>
</organism>